<reference evidence="3" key="1">
    <citation type="journal article" date="2019" name="Int. J. Syst. Evol. Microbiol.">
        <title>The Global Catalogue of Microorganisms (GCM) 10K type strain sequencing project: providing services to taxonomists for standard genome sequencing and annotation.</title>
        <authorList>
            <consortium name="The Broad Institute Genomics Platform"/>
            <consortium name="The Broad Institute Genome Sequencing Center for Infectious Disease"/>
            <person name="Wu L."/>
            <person name="Ma J."/>
        </authorList>
    </citation>
    <scope>NUCLEOTIDE SEQUENCE [LARGE SCALE GENOMIC DNA]</scope>
    <source>
        <strain evidence="3">CGMCC 4.1648</strain>
    </source>
</reference>
<feature type="region of interest" description="Disordered" evidence="1">
    <location>
        <begin position="1"/>
        <end position="61"/>
    </location>
</feature>
<dbReference type="EMBL" id="JBHSJD010000013">
    <property type="protein sequence ID" value="MFC5023934.1"/>
    <property type="molecule type" value="Genomic_DNA"/>
</dbReference>
<dbReference type="Proteomes" id="UP001595829">
    <property type="component" value="Unassembled WGS sequence"/>
</dbReference>
<organism evidence="2 3">
    <name type="scientific">Streptomyces coeruleoprunus</name>
    <dbReference type="NCBI Taxonomy" id="285563"/>
    <lineage>
        <taxon>Bacteria</taxon>
        <taxon>Bacillati</taxon>
        <taxon>Actinomycetota</taxon>
        <taxon>Actinomycetes</taxon>
        <taxon>Kitasatosporales</taxon>
        <taxon>Streptomycetaceae</taxon>
        <taxon>Streptomyces</taxon>
    </lineage>
</organism>
<dbReference type="Pfam" id="PF14568">
    <property type="entry name" value="SUKH_6"/>
    <property type="match status" value="1"/>
</dbReference>
<name>A0ABV9XG02_9ACTN</name>
<comment type="caution">
    <text evidence="2">The sequence shown here is derived from an EMBL/GenBank/DDBJ whole genome shotgun (WGS) entry which is preliminary data.</text>
</comment>
<dbReference type="SUPFAM" id="SSF160631">
    <property type="entry name" value="SMI1/KNR4-like"/>
    <property type="match status" value="1"/>
</dbReference>
<protein>
    <submittedName>
        <fullName evidence="2">SMI1/KNR4 family protein</fullName>
    </submittedName>
</protein>
<evidence type="ECO:0000313" key="3">
    <source>
        <dbReference type="Proteomes" id="UP001595829"/>
    </source>
</evidence>
<gene>
    <name evidence="2" type="ORF">ACFPM3_17495</name>
</gene>
<feature type="compositionally biased region" description="Polar residues" evidence="1">
    <location>
        <begin position="46"/>
        <end position="57"/>
    </location>
</feature>
<keyword evidence="3" id="KW-1185">Reference proteome</keyword>
<proteinExistence type="predicted"/>
<sequence>MVAGCDPRAGRRRDLLEISGGTSTEPAMEGVHHTDRPAGGARPPDTGSSTGNEQRLTPGNLDPSVTAAIAELSERQLALVPPASTFRIGALLNVLVYNYQLGSVGQGPEFLHRALEAGREGIELLSRGLGRLFRILTGSGGGAPEICCRGGPRKLGSRIRHAAQCGRRDEGRDMRGTDAVAALAELMPVAHGVDERVDWGGVEAAWGTRFPSDYVRFMEVYGAGAISERISILLPALQADGYPYTSGLQEETENARYTWEMCRDEADFDVDPGSIVAWGVTSGADIYCWVTTDDDPDRWPVLICGRHTSPEMQLHPLGMAEFLFKLLGDEAFRQGKISVVLPDEVSFVNWRND</sequence>
<dbReference type="InterPro" id="IPR037883">
    <property type="entry name" value="Knr4/Smi1-like_sf"/>
</dbReference>
<evidence type="ECO:0000313" key="2">
    <source>
        <dbReference type="EMBL" id="MFC5023934.1"/>
    </source>
</evidence>
<evidence type="ECO:0000256" key="1">
    <source>
        <dbReference type="SAM" id="MobiDB-lite"/>
    </source>
</evidence>
<accession>A0ABV9XG02</accession>
<dbReference type="Gene3D" id="3.40.1580.10">
    <property type="entry name" value="SMI1/KNR4-like"/>
    <property type="match status" value="1"/>
</dbReference>
<dbReference type="RefSeq" id="WP_345687027.1">
    <property type="nucleotide sequence ID" value="NZ_BAABIT010000001.1"/>
</dbReference>